<dbReference type="InterPro" id="IPR029062">
    <property type="entry name" value="Class_I_gatase-like"/>
</dbReference>
<accession>A0A371AYE8</accession>
<sequence>MYIMIDNYDSFVYNLAAYFSELGENIQVIRNDNIKIEKLEELITSKQIKGIIISPGPKRPKDCQSSIHIVKNIAGRIPILGVCLGHQIIAHVFGGHISKGERPMHGKVTLLKNSGKNLFKNLVSDYSVTRYHSLIVSNENLPSSLEVDAYDMNGTIMAISHKKYPVYGVQFHPEAILTEYGHELIKNFCDICNNWNSRSQL</sequence>
<dbReference type="AlphaFoldDB" id="A0A371AYE8"/>
<feature type="domain" description="Glutamine amidotransferase" evidence="2">
    <location>
        <begin position="4"/>
        <end position="189"/>
    </location>
</feature>
<dbReference type="InterPro" id="IPR017926">
    <property type="entry name" value="GATASE"/>
</dbReference>
<evidence type="ECO:0000313" key="3">
    <source>
        <dbReference type="EMBL" id="RDU24522.1"/>
    </source>
</evidence>
<dbReference type="PROSITE" id="PS51273">
    <property type="entry name" value="GATASE_TYPE_1"/>
    <property type="match status" value="1"/>
</dbReference>
<dbReference type="GO" id="GO:0005829">
    <property type="term" value="C:cytosol"/>
    <property type="evidence" value="ECO:0007669"/>
    <property type="project" value="TreeGrafter"/>
</dbReference>
<dbReference type="OrthoDB" id="9804328at2"/>
<dbReference type="RefSeq" id="WP_115480755.1">
    <property type="nucleotide sequence ID" value="NZ_QRCT01000012.1"/>
</dbReference>
<keyword evidence="4" id="KW-1185">Reference proteome</keyword>
<reference evidence="3 4" key="1">
    <citation type="submission" date="2018-07" db="EMBL/GenBank/DDBJ databases">
        <title>Anaerosacharophilus polymeroproducens gen. nov. sp. nov., an anaerobic bacterium isolated from salt field.</title>
        <authorList>
            <person name="Kim W."/>
            <person name="Yang S.-H."/>
            <person name="Oh J."/>
            <person name="Lee J.-H."/>
            <person name="Kwon K.K."/>
        </authorList>
    </citation>
    <scope>NUCLEOTIDE SEQUENCE [LARGE SCALE GENOMIC DNA]</scope>
    <source>
        <strain evidence="3 4">MCWD5</strain>
    </source>
</reference>
<evidence type="ECO:0000313" key="4">
    <source>
        <dbReference type="Proteomes" id="UP000255036"/>
    </source>
</evidence>
<dbReference type="InterPro" id="IPR050472">
    <property type="entry name" value="Anth_synth/Amidotransfase"/>
</dbReference>
<dbReference type="PANTHER" id="PTHR43418">
    <property type="entry name" value="MULTIFUNCTIONAL TRYPTOPHAN BIOSYNTHESIS PROTEIN-RELATED"/>
    <property type="match status" value="1"/>
</dbReference>
<dbReference type="EMBL" id="QRCT01000012">
    <property type="protein sequence ID" value="RDU24522.1"/>
    <property type="molecule type" value="Genomic_DNA"/>
</dbReference>
<dbReference type="PRINTS" id="PR00096">
    <property type="entry name" value="GATASE"/>
</dbReference>
<evidence type="ECO:0000259" key="2">
    <source>
        <dbReference type="Pfam" id="PF00117"/>
    </source>
</evidence>
<dbReference type="Pfam" id="PF00117">
    <property type="entry name" value="GATase"/>
    <property type="match status" value="1"/>
</dbReference>
<gene>
    <name evidence="3" type="ORF">DWV06_03410</name>
</gene>
<proteinExistence type="predicted"/>
<dbReference type="CDD" id="cd01743">
    <property type="entry name" value="GATase1_Anthranilate_Synthase"/>
    <property type="match status" value="1"/>
</dbReference>
<dbReference type="SUPFAM" id="SSF52317">
    <property type="entry name" value="Class I glutamine amidotransferase-like"/>
    <property type="match status" value="1"/>
</dbReference>
<dbReference type="PRINTS" id="PR00099">
    <property type="entry name" value="CPSGATASE"/>
</dbReference>
<protein>
    <submittedName>
        <fullName evidence="3">Aminodeoxychorismate/anthranilate synthase component II</fullName>
    </submittedName>
</protein>
<evidence type="ECO:0000256" key="1">
    <source>
        <dbReference type="ARBA" id="ARBA00022962"/>
    </source>
</evidence>
<organism evidence="3 4">
    <name type="scientific">Anaerosacchariphilus polymeriproducens</name>
    <dbReference type="NCBI Taxonomy" id="1812858"/>
    <lineage>
        <taxon>Bacteria</taxon>
        <taxon>Bacillati</taxon>
        <taxon>Bacillota</taxon>
        <taxon>Clostridia</taxon>
        <taxon>Lachnospirales</taxon>
        <taxon>Lachnospiraceae</taxon>
        <taxon>Anaerosacchariphilus</taxon>
    </lineage>
</organism>
<dbReference type="Gene3D" id="3.40.50.880">
    <property type="match status" value="1"/>
</dbReference>
<dbReference type="PRINTS" id="PR00097">
    <property type="entry name" value="ANTSNTHASEII"/>
</dbReference>
<dbReference type="NCBIfam" id="TIGR00566">
    <property type="entry name" value="trpG_papA"/>
    <property type="match status" value="1"/>
</dbReference>
<dbReference type="FunFam" id="3.40.50.880:FF:000003">
    <property type="entry name" value="Anthranilate synthase component II"/>
    <property type="match status" value="1"/>
</dbReference>
<comment type="caution">
    <text evidence="3">The sequence shown here is derived from an EMBL/GenBank/DDBJ whole genome shotgun (WGS) entry which is preliminary data.</text>
</comment>
<dbReference type="GO" id="GO:0000162">
    <property type="term" value="P:L-tryptophan biosynthetic process"/>
    <property type="evidence" value="ECO:0007669"/>
    <property type="project" value="TreeGrafter"/>
</dbReference>
<dbReference type="GO" id="GO:0004049">
    <property type="term" value="F:anthranilate synthase activity"/>
    <property type="evidence" value="ECO:0007669"/>
    <property type="project" value="TreeGrafter"/>
</dbReference>
<dbReference type="Proteomes" id="UP000255036">
    <property type="component" value="Unassembled WGS sequence"/>
</dbReference>
<dbReference type="PANTHER" id="PTHR43418:SF4">
    <property type="entry name" value="MULTIFUNCTIONAL TRYPTOPHAN BIOSYNTHESIS PROTEIN"/>
    <property type="match status" value="1"/>
</dbReference>
<name>A0A371AYE8_9FIRM</name>
<dbReference type="InterPro" id="IPR006221">
    <property type="entry name" value="TrpG/PapA_dom"/>
</dbReference>
<keyword evidence="1" id="KW-0315">Glutamine amidotransferase</keyword>